<dbReference type="InterPro" id="IPR036700">
    <property type="entry name" value="BOBF_sf"/>
</dbReference>
<feature type="signal peptide" evidence="2">
    <location>
        <begin position="1"/>
        <end position="32"/>
    </location>
</feature>
<reference evidence="3 4" key="1">
    <citation type="submission" date="2024-03" db="EMBL/GenBank/DDBJ databases">
        <title>Novel species of the genus Variovorax.</title>
        <authorList>
            <person name="Liu Q."/>
            <person name="Xin Y.-H."/>
        </authorList>
    </citation>
    <scope>NUCLEOTIDE SEQUENCE [LARGE SCALE GENOMIC DNA]</scope>
    <source>
        <strain evidence="3 4">KACC 18901</strain>
    </source>
</reference>
<organism evidence="3 4">
    <name type="scientific">Variovorax robiniae</name>
    <dbReference type="NCBI Taxonomy" id="1836199"/>
    <lineage>
        <taxon>Bacteria</taxon>
        <taxon>Pseudomonadati</taxon>
        <taxon>Pseudomonadota</taxon>
        <taxon>Betaproteobacteria</taxon>
        <taxon>Burkholderiales</taxon>
        <taxon>Comamonadaceae</taxon>
        <taxon>Variovorax</taxon>
    </lineage>
</organism>
<evidence type="ECO:0000256" key="2">
    <source>
        <dbReference type="SAM" id="SignalP"/>
    </source>
</evidence>
<evidence type="ECO:0000313" key="4">
    <source>
        <dbReference type="Proteomes" id="UP001367030"/>
    </source>
</evidence>
<dbReference type="EMBL" id="JBBKZS010000045">
    <property type="protein sequence ID" value="MEJ8859952.1"/>
    <property type="molecule type" value="Genomic_DNA"/>
</dbReference>
<keyword evidence="4" id="KW-1185">Reference proteome</keyword>
<dbReference type="Gene3D" id="2.40.50.200">
    <property type="entry name" value="Bacterial OB-fold"/>
    <property type="match status" value="1"/>
</dbReference>
<dbReference type="Pfam" id="PF04076">
    <property type="entry name" value="BOF"/>
    <property type="match status" value="1"/>
</dbReference>
<dbReference type="SUPFAM" id="SSF101756">
    <property type="entry name" value="Hypothetical protein YgiW"/>
    <property type="match status" value="1"/>
</dbReference>
<accession>A0ABU8XJB2</accession>
<evidence type="ECO:0000256" key="1">
    <source>
        <dbReference type="ARBA" id="ARBA00022729"/>
    </source>
</evidence>
<proteinExistence type="predicted"/>
<sequence length="133" mass="14613">MGNTVGHIAFARILFVVLAAAGSLCFGPRASAAGDHAAVDMGPRAVTAMTTRQVLDHGRNEQVVRLRGRIASHEGGQNYTCRDHTGSLPVTIERAKLPAKQTLRSGQRVELDGQIFKEMRHKLEFRVKQVRLQ</sequence>
<protein>
    <submittedName>
        <fullName evidence="3">NirD/YgiW/YdeI family stress tolerance protein</fullName>
    </submittedName>
</protein>
<feature type="chain" id="PRO_5045177027" evidence="2">
    <location>
        <begin position="33"/>
        <end position="133"/>
    </location>
</feature>
<name>A0ABU8XJB2_9BURK</name>
<dbReference type="RefSeq" id="WP_340339985.1">
    <property type="nucleotide sequence ID" value="NZ_JBBKZS010000045.1"/>
</dbReference>
<keyword evidence="1 2" id="KW-0732">Signal</keyword>
<evidence type="ECO:0000313" key="3">
    <source>
        <dbReference type="EMBL" id="MEJ8859952.1"/>
    </source>
</evidence>
<dbReference type="NCBIfam" id="NF033674">
    <property type="entry name" value="stress_OB_fold"/>
    <property type="match status" value="1"/>
</dbReference>
<gene>
    <name evidence="3" type="ORF">WKW79_35765</name>
</gene>
<dbReference type="Proteomes" id="UP001367030">
    <property type="component" value="Unassembled WGS sequence"/>
</dbReference>
<dbReference type="InterPro" id="IPR005220">
    <property type="entry name" value="CarO-like"/>
</dbReference>
<comment type="caution">
    <text evidence="3">The sequence shown here is derived from an EMBL/GenBank/DDBJ whole genome shotgun (WGS) entry which is preliminary data.</text>
</comment>